<evidence type="ECO:0000313" key="5">
    <source>
        <dbReference type="Proteomes" id="UP000472320"/>
    </source>
</evidence>
<reference evidence="4 5" key="1">
    <citation type="submission" date="2019-11" db="EMBL/GenBank/DDBJ databases">
        <title>Type strains purchased from KCTC, JCM and DSMZ.</title>
        <authorList>
            <person name="Lu H."/>
        </authorList>
    </citation>
    <scope>NUCLEOTIDE SEQUENCE [LARGE SCALE GENOMIC DNA]</scope>
    <source>
        <strain evidence="4 5">JCM 31587</strain>
    </source>
</reference>
<comment type="caution">
    <text evidence="4">The sequence shown here is derived from an EMBL/GenBank/DDBJ whole genome shotgun (WGS) entry which is preliminary data.</text>
</comment>
<dbReference type="AlphaFoldDB" id="A0A6L6QQ09"/>
<keyword evidence="5" id="KW-1185">Reference proteome</keyword>
<dbReference type="HAMAP" id="MF_01440">
    <property type="entry name" value="CheD"/>
    <property type="match status" value="1"/>
</dbReference>
<gene>
    <name evidence="3" type="primary">cheD</name>
    <name evidence="4" type="ORF">GM658_27875</name>
</gene>
<evidence type="ECO:0000256" key="3">
    <source>
        <dbReference type="HAMAP-Rule" id="MF_01440"/>
    </source>
</evidence>
<dbReference type="InterPro" id="IPR005659">
    <property type="entry name" value="Chemorcpt_Glu_NH3ase_CheD"/>
</dbReference>
<comment type="catalytic activity">
    <reaction evidence="3">
        <text>L-glutaminyl-[protein] + H2O = L-glutamyl-[protein] + NH4(+)</text>
        <dbReference type="Rhea" id="RHEA:16441"/>
        <dbReference type="Rhea" id="RHEA-COMP:10207"/>
        <dbReference type="Rhea" id="RHEA-COMP:10208"/>
        <dbReference type="ChEBI" id="CHEBI:15377"/>
        <dbReference type="ChEBI" id="CHEBI:28938"/>
        <dbReference type="ChEBI" id="CHEBI:29973"/>
        <dbReference type="ChEBI" id="CHEBI:30011"/>
        <dbReference type="EC" id="3.5.1.44"/>
    </reaction>
</comment>
<name>A0A6L6QQ09_9BURK</name>
<organism evidence="4 5">
    <name type="scientific">Massilia eburnea</name>
    <dbReference type="NCBI Taxonomy" id="1776165"/>
    <lineage>
        <taxon>Bacteria</taxon>
        <taxon>Pseudomonadati</taxon>
        <taxon>Pseudomonadota</taxon>
        <taxon>Betaproteobacteria</taxon>
        <taxon>Burkholderiales</taxon>
        <taxon>Oxalobacteraceae</taxon>
        <taxon>Telluria group</taxon>
        <taxon>Massilia</taxon>
    </lineage>
</organism>
<evidence type="ECO:0000256" key="1">
    <source>
        <dbReference type="ARBA" id="ARBA00022500"/>
    </source>
</evidence>
<comment type="similarity">
    <text evidence="3">Belongs to the CheD family.</text>
</comment>
<comment type="function">
    <text evidence="3">Probably deamidates glutamine residues to glutamate on methyl-accepting chemotaxis receptors (MCPs), playing an important role in chemotaxis.</text>
</comment>
<keyword evidence="1 3" id="KW-0145">Chemotaxis</keyword>
<dbReference type="SUPFAM" id="SSF64438">
    <property type="entry name" value="CNF1/YfiH-like putative cysteine hydrolases"/>
    <property type="match status" value="1"/>
</dbReference>
<dbReference type="PANTHER" id="PTHR35147">
    <property type="entry name" value="CHEMORECEPTOR GLUTAMINE DEAMIDASE CHED-RELATED"/>
    <property type="match status" value="1"/>
</dbReference>
<dbReference type="CDD" id="cd16352">
    <property type="entry name" value="CheD"/>
    <property type="match status" value="1"/>
</dbReference>
<evidence type="ECO:0000313" key="4">
    <source>
        <dbReference type="EMBL" id="MTW14439.1"/>
    </source>
</evidence>
<dbReference type="EMBL" id="WNKX01000045">
    <property type="protein sequence ID" value="MTW14439.1"/>
    <property type="molecule type" value="Genomic_DNA"/>
</dbReference>
<dbReference type="EC" id="3.5.1.44" evidence="3"/>
<accession>A0A6L6QQ09</accession>
<sequence>MRTGDSFEVYLLPGEYFVGDARYRIRTVLGSCVSITLWHPRLRIGAMSHFLLSEREPGIVGEHGAGLSGRYGRDAMALMVAQLQERGVRLRECEAKIFGGGTMFPSIEASQHEAIGHRNGVAAEKLLAEYGIPVVSESLFGTGHRHILFDVGTGDVWVRQSEAADTGGA</sequence>
<proteinExistence type="inferred from homology"/>
<dbReference type="Pfam" id="PF03975">
    <property type="entry name" value="CheD"/>
    <property type="match status" value="1"/>
</dbReference>
<dbReference type="InterPro" id="IPR038592">
    <property type="entry name" value="CheD-like_sf"/>
</dbReference>
<dbReference type="Gene3D" id="3.30.1330.200">
    <property type="match status" value="1"/>
</dbReference>
<dbReference type="RefSeq" id="WP_155457376.1">
    <property type="nucleotide sequence ID" value="NZ_WNKX01000045.1"/>
</dbReference>
<dbReference type="Proteomes" id="UP000472320">
    <property type="component" value="Unassembled WGS sequence"/>
</dbReference>
<dbReference type="OrthoDB" id="9807202at2"/>
<evidence type="ECO:0000256" key="2">
    <source>
        <dbReference type="ARBA" id="ARBA00022801"/>
    </source>
</evidence>
<dbReference type="InterPro" id="IPR011324">
    <property type="entry name" value="Cytotoxic_necrot_fac-like_cat"/>
</dbReference>
<dbReference type="GO" id="GO:0050568">
    <property type="term" value="F:protein-glutamine glutaminase activity"/>
    <property type="evidence" value="ECO:0007669"/>
    <property type="project" value="UniProtKB-UniRule"/>
</dbReference>
<dbReference type="PANTHER" id="PTHR35147:SF3">
    <property type="entry name" value="CHEMORECEPTOR GLUTAMINE DEAMIDASE CHED 1-RELATED"/>
    <property type="match status" value="1"/>
</dbReference>
<dbReference type="GO" id="GO:0006935">
    <property type="term" value="P:chemotaxis"/>
    <property type="evidence" value="ECO:0007669"/>
    <property type="project" value="UniProtKB-UniRule"/>
</dbReference>
<protein>
    <recommendedName>
        <fullName evidence="3">Probable chemoreceptor glutamine deamidase CheD</fullName>
        <ecNumber evidence="3">3.5.1.44</ecNumber>
    </recommendedName>
</protein>
<keyword evidence="2 3" id="KW-0378">Hydrolase</keyword>